<dbReference type="HOGENOM" id="CLU_020211_13_3_9"/>
<dbReference type="GO" id="GO:0000155">
    <property type="term" value="F:phosphorelay sensor kinase activity"/>
    <property type="evidence" value="ECO:0007669"/>
    <property type="project" value="InterPro"/>
</dbReference>
<keyword evidence="2" id="KW-0808">Transferase</keyword>
<proteinExistence type="predicted"/>
<feature type="transmembrane region" description="Helical" evidence="4">
    <location>
        <begin position="196"/>
        <end position="216"/>
    </location>
</feature>
<dbReference type="Pfam" id="PF14501">
    <property type="entry name" value="HATPase_c_5"/>
    <property type="match status" value="1"/>
</dbReference>
<dbReference type="CDD" id="cd16935">
    <property type="entry name" value="HATPase_AgrC-ComD-like"/>
    <property type="match status" value="1"/>
</dbReference>
<reference evidence="6" key="2">
    <citation type="submission" date="2013-06" db="EMBL/GenBank/DDBJ databases">
        <title>Draft genome sequence of Clostridium hylemonae (DSM 15053).</title>
        <authorList>
            <person name="Sudarsanam P."/>
            <person name="Ley R."/>
            <person name="Guruge J."/>
            <person name="Turnbaugh P.J."/>
            <person name="Mahowald M."/>
            <person name="Liep D."/>
            <person name="Gordon J."/>
        </authorList>
    </citation>
    <scope>NUCLEOTIDE SEQUENCE</scope>
    <source>
        <strain evidence="6">DSM 15053</strain>
    </source>
</reference>
<evidence type="ECO:0000256" key="1">
    <source>
        <dbReference type="ARBA" id="ARBA00022553"/>
    </source>
</evidence>
<keyword evidence="4" id="KW-0812">Transmembrane</keyword>
<dbReference type="InterPro" id="IPR016120">
    <property type="entry name" value="Sig_transdc_His_kin_SpoOB"/>
</dbReference>
<keyword evidence="4" id="KW-1133">Transmembrane helix</keyword>
<evidence type="ECO:0000259" key="5">
    <source>
        <dbReference type="Pfam" id="PF14501"/>
    </source>
</evidence>
<evidence type="ECO:0000313" key="6">
    <source>
        <dbReference type="EMBL" id="EEG72943.1"/>
    </source>
</evidence>
<dbReference type="Gene3D" id="3.30.565.10">
    <property type="entry name" value="Histidine kinase-like ATPase, C-terminal domain"/>
    <property type="match status" value="1"/>
</dbReference>
<feature type="domain" description="Sensor histidine kinase NatK-like C-terminal" evidence="5">
    <location>
        <begin position="332"/>
        <end position="435"/>
    </location>
</feature>
<dbReference type="PANTHER" id="PTHR40448">
    <property type="entry name" value="TWO-COMPONENT SENSOR HISTIDINE KINASE"/>
    <property type="match status" value="1"/>
</dbReference>
<accession>C0C4F0</accession>
<dbReference type="SUPFAM" id="SSF55890">
    <property type="entry name" value="Sporulation response regulatory protein Spo0B"/>
    <property type="match status" value="1"/>
</dbReference>
<dbReference type="AlphaFoldDB" id="C0C4F0"/>
<dbReference type="PANTHER" id="PTHR40448:SF1">
    <property type="entry name" value="TWO-COMPONENT SENSOR HISTIDINE KINASE"/>
    <property type="match status" value="1"/>
</dbReference>
<gene>
    <name evidence="6" type="ORF">CLOHYLEM_06966</name>
</gene>
<feature type="transmembrane region" description="Helical" evidence="4">
    <location>
        <begin position="6"/>
        <end position="23"/>
    </location>
</feature>
<dbReference type="InterPro" id="IPR032834">
    <property type="entry name" value="NatK-like_C"/>
</dbReference>
<evidence type="ECO:0000256" key="4">
    <source>
        <dbReference type="SAM" id="Phobius"/>
    </source>
</evidence>
<dbReference type="InterPro" id="IPR036890">
    <property type="entry name" value="HATPase_C_sf"/>
</dbReference>
<organism evidence="6 7">
    <name type="scientific">[Clostridium] hylemonae DSM 15053</name>
    <dbReference type="NCBI Taxonomy" id="553973"/>
    <lineage>
        <taxon>Bacteria</taxon>
        <taxon>Bacillati</taxon>
        <taxon>Bacillota</taxon>
        <taxon>Clostridia</taxon>
        <taxon>Lachnospirales</taxon>
        <taxon>Lachnospiraceae</taxon>
    </lineage>
</organism>
<evidence type="ECO:0000313" key="7">
    <source>
        <dbReference type="Proteomes" id="UP000004893"/>
    </source>
</evidence>
<feature type="transmembrane region" description="Helical" evidence="4">
    <location>
        <begin position="123"/>
        <end position="145"/>
    </location>
</feature>
<dbReference type="eggNOG" id="COG3290">
    <property type="taxonomic scope" value="Bacteria"/>
</dbReference>
<dbReference type="EMBL" id="ABYI02000034">
    <property type="protein sequence ID" value="EEG72943.1"/>
    <property type="molecule type" value="Genomic_DNA"/>
</dbReference>
<dbReference type="SUPFAM" id="SSF55874">
    <property type="entry name" value="ATPase domain of HSP90 chaperone/DNA topoisomerase II/histidine kinase"/>
    <property type="match status" value="1"/>
</dbReference>
<keyword evidence="1" id="KW-0597">Phosphoprotein</keyword>
<dbReference type="STRING" id="553973.CLOHYLEM_06966"/>
<dbReference type="GO" id="GO:0042802">
    <property type="term" value="F:identical protein binding"/>
    <property type="evidence" value="ECO:0007669"/>
    <property type="project" value="TreeGrafter"/>
</dbReference>
<feature type="transmembrane region" description="Helical" evidence="4">
    <location>
        <begin position="85"/>
        <end position="111"/>
    </location>
</feature>
<name>C0C4F0_9FIRM</name>
<keyword evidence="3 6" id="KW-0418">Kinase</keyword>
<protein>
    <submittedName>
        <fullName evidence="6">ATPase/histidine kinase/DNA gyrase B/HSP90 domain protein</fullName>
    </submittedName>
</protein>
<feature type="transmembrane region" description="Helical" evidence="4">
    <location>
        <begin position="35"/>
        <end position="54"/>
    </location>
</feature>
<sequence length="450" mass="50555">MNMHWFLWGILLTAMEIFLKYYLLERRLGSGKNGMKPIVGALIIFILMAVFRSMPVNSSFLLGINFLVTIGYAYATFGSGQIARIVWGCFAGLLPAITDTLAVLIAETFHYGDLSGMWSPGSVWFYITATSLMIEIIIVLTAANIKSYSTYSLTVRQLLFLVGMSAVSIIALNLQMEIVSTLANMLGTQKAQYEAVFVSLCFLIILTALIFLVYSLGKQSQKTIEKTLEARQEHLEKEYYRSNEVSVNALRGLRHDISTHMHVMKRLMDEGRTEELREYFDSVENQYRKSSALFLTEDTMLNALLTSKQMTAQNSHINMQLSYATKRRIPLSTADLCSLMGNMIDNAMDACKKVTDEKLRYIDISVGDRGEMIYIKVKNGSDGTYHIVDGELQTTKTGTGHGIGLKRIRSIAESAGGFFDINPRPDVFTAIVMLPSEQKEGDHRDQNRHN</sequence>
<dbReference type="Gene3D" id="1.10.287.130">
    <property type="match status" value="1"/>
</dbReference>
<feature type="transmembrane region" description="Helical" evidence="4">
    <location>
        <begin position="157"/>
        <end position="176"/>
    </location>
</feature>
<dbReference type="RefSeq" id="WP_006444322.1">
    <property type="nucleotide sequence ID" value="NZ_CP036524.1"/>
</dbReference>
<evidence type="ECO:0000256" key="3">
    <source>
        <dbReference type="ARBA" id="ARBA00022777"/>
    </source>
</evidence>
<reference evidence="6" key="1">
    <citation type="submission" date="2009-02" db="EMBL/GenBank/DDBJ databases">
        <authorList>
            <person name="Fulton L."/>
            <person name="Clifton S."/>
            <person name="Fulton B."/>
            <person name="Xu J."/>
            <person name="Minx P."/>
            <person name="Pepin K.H."/>
            <person name="Johnson M."/>
            <person name="Bhonagiri V."/>
            <person name="Nash W.E."/>
            <person name="Mardis E.R."/>
            <person name="Wilson R.K."/>
        </authorList>
    </citation>
    <scope>NUCLEOTIDE SEQUENCE [LARGE SCALE GENOMIC DNA]</scope>
    <source>
        <strain evidence="6">DSM 15053</strain>
    </source>
</reference>
<keyword evidence="7" id="KW-1185">Reference proteome</keyword>
<feature type="transmembrane region" description="Helical" evidence="4">
    <location>
        <begin position="60"/>
        <end position="78"/>
    </location>
</feature>
<evidence type="ECO:0000256" key="2">
    <source>
        <dbReference type="ARBA" id="ARBA00022679"/>
    </source>
</evidence>
<dbReference type="Proteomes" id="UP000004893">
    <property type="component" value="Unassembled WGS sequence"/>
</dbReference>
<keyword evidence="4" id="KW-0472">Membrane</keyword>
<dbReference type="OrthoDB" id="9813149at2"/>
<comment type="caution">
    <text evidence="6">The sequence shown here is derived from an EMBL/GenBank/DDBJ whole genome shotgun (WGS) entry which is preliminary data.</text>
</comment>